<dbReference type="PROSITE" id="PS50879">
    <property type="entry name" value="RNASE_H_1"/>
    <property type="match status" value="1"/>
</dbReference>
<dbReference type="CDD" id="cd09279">
    <property type="entry name" value="RNase_HI_like"/>
    <property type="match status" value="1"/>
</dbReference>
<dbReference type="GO" id="GO:0004523">
    <property type="term" value="F:RNA-DNA hybrid ribonuclease activity"/>
    <property type="evidence" value="ECO:0007669"/>
    <property type="project" value="InterPro"/>
</dbReference>
<dbReference type="FunFam" id="3.30.420.10:FF:000076">
    <property type="entry name" value="RBR-type E3 ubiquitin transferase"/>
    <property type="match status" value="1"/>
</dbReference>
<dbReference type="PANTHER" id="PTHR46387:SF40">
    <property type="entry name" value="POLYNUCLEOTIDYL TRANSFERASE, RIBONUCLEASE H-LIKE SUPERFAMILY PROTEIN"/>
    <property type="match status" value="1"/>
</dbReference>
<feature type="domain" description="RNase H type-1" evidence="1">
    <location>
        <begin position="23"/>
        <end position="166"/>
    </location>
</feature>
<sequence>MEVPPVSSYCVLYVLMDSFLVHAQCSCILEFDGASKGNPGIAGAGAVLRAVDGSLVYRLREGLGIATNNAAEYRGVILGLKYALEKGFKHIRVQGDSKLVCMQVQGLWRTKTQNMSDLCNVAKELSEKFVSFQITHIDRSSPLPHDCYALNDERDIHDYSIDSELR</sequence>
<protein>
    <recommendedName>
        <fullName evidence="1">RNase H type-1 domain-containing protein</fullName>
    </recommendedName>
</protein>
<dbReference type="Pfam" id="PF13456">
    <property type="entry name" value="RVT_3"/>
    <property type="match status" value="1"/>
</dbReference>
<dbReference type="Gene3D" id="3.30.420.10">
    <property type="entry name" value="Ribonuclease H-like superfamily/Ribonuclease H"/>
    <property type="match status" value="1"/>
</dbReference>
<evidence type="ECO:0000313" key="3">
    <source>
        <dbReference type="Proteomes" id="UP001188597"/>
    </source>
</evidence>
<dbReference type="InterPro" id="IPR002156">
    <property type="entry name" value="RNaseH_domain"/>
</dbReference>
<name>A0AA88VLT9_9ASTE</name>
<reference evidence="2" key="1">
    <citation type="submission" date="2022-12" db="EMBL/GenBank/DDBJ databases">
        <title>Draft genome assemblies for two species of Escallonia (Escalloniales).</title>
        <authorList>
            <person name="Chanderbali A."/>
            <person name="Dervinis C."/>
            <person name="Anghel I."/>
            <person name="Soltis D."/>
            <person name="Soltis P."/>
            <person name="Zapata F."/>
        </authorList>
    </citation>
    <scope>NUCLEOTIDE SEQUENCE</scope>
    <source>
        <strain evidence="2">UCBG64.0493</strain>
        <tissue evidence="2">Leaf</tissue>
    </source>
</reference>
<dbReference type="EMBL" id="JAVXUP010001525">
    <property type="protein sequence ID" value="KAK3010612.1"/>
    <property type="molecule type" value="Genomic_DNA"/>
</dbReference>
<keyword evidence="3" id="KW-1185">Reference proteome</keyword>
<organism evidence="2 3">
    <name type="scientific">Escallonia herrerae</name>
    <dbReference type="NCBI Taxonomy" id="1293975"/>
    <lineage>
        <taxon>Eukaryota</taxon>
        <taxon>Viridiplantae</taxon>
        <taxon>Streptophyta</taxon>
        <taxon>Embryophyta</taxon>
        <taxon>Tracheophyta</taxon>
        <taxon>Spermatophyta</taxon>
        <taxon>Magnoliopsida</taxon>
        <taxon>eudicotyledons</taxon>
        <taxon>Gunneridae</taxon>
        <taxon>Pentapetalae</taxon>
        <taxon>asterids</taxon>
        <taxon>campanulids</taxon>
        <taxon>Escalloniales</taxon>
        <taxon>Escalloniaceae</taxon>
        <taxon>Escallonia</taxon>
    </lineage>
</organism>
<accession>A0AA88VLT9</accession>
<dbReference type="SUPFAM" id="SSF53098">
    <property type="entry name" value="Ribonuclease H-like"/>
    <property type="match status" value="1"/>
</dbReference>
<dbReference type="Proteomes" id="UP001188597">
    <property type="component" value="Unassembled WGS sequence"/>
</dbReference>
<gene>
    <name evidence="2" type="ORF">RJ639_010788</name>
</gene>
<evidence type="ECO:0000259" key="1">
    <source>
        <dbReference type="PROSITE" id="PS50879"/>
    </source>
</evidence>
<dbReference type="AlphaFoldDB" id="A0AA88VLT9"/>
<evidence type="ECO:0000313" key="2">
    <source>
        <dbReference type="EMBL" id="KAK3010612.1"/>
    </source>
</evidence>
<feature type="non-terminal residue" evidence="2">
    <location>
        <position position="1"/>
    </location>
</feature>
<dbReference type="GO" id="GO:0003676">
    <property type="term" value="F:nucleic acid binding"/>
    <property type="evidence" value="ECO:0007669"/>
    <property type="project" value="InterPro"/>
</dbReference>
<dbReference type="InterPro" id="IPR036397">
    <property type="entry name" value="RNaseH_sf"/>
</dbReference>
<proteinExistence type="predicted"/>
<comment type="caution">
    <text evidence="2">The sequence shown here is derived from an EMBL/GenBank/DDBJ whole genome shotgun (WGS) entry which is preliminary data.</text>
</comment>
<dbReference type="InterPro" id="IPR012337">
    <property type="entry name" value="RNaseH-like_sf"/>
</dbReference>
<dbReference type="PANTHER" id="PTHR46387">
    <property type="entry name" value="POLYNUCLEOTIDYL TRANSFERASE, RIBONUCLEASE H-LIKE SUPERFAMILY PROTEIN"/>
    <property type="match status" value="1"/>
</dbReference>